<sequence length="71" mass="8120">MPPLPRLCPLLRRRRVALLCLRPGRRLAHSEPQRRRPASAVEMAIGIVVIFATFLTPCAYVLSNLSHFRKE</sequence>
<evidence type="ECO:0000313" key="12">
    <source>
        <dbReference type="Proteomes" id="UP001610411"/>
    </source>
</evidence>
<dbReference type="EMBL" id="JBFSEQ010000002">
    <property type="protein sequence ID" value="KAL2789569.1"/>
    <property type="molecule type" value="Genomic_DNA"/>
</dbReference>
<evidence type="ECO:0000256" key="5">
    <source>
        <dbReference type="ARBA" id="ARBA00022792"/>
    </source>
</evidence>
<keyword evidence="9 10" id="KW-0472">Membrane</keyword>
<comment type="caution">
    <text evidence="11">The sequence shown here is derived from an EMBL/GenBank/DDBJ whole genome shotgun (WGS) entry which is preliminary data.</text>
</comment>
<gene>
    <name evidence="11" type="ORF">WCI35_004489</name>
</gene>
<evidence type="ECO:0000256" key="9">
    <source>
        <dbReference type="ARBA" id="ARBA00023136"/>
    </source>
</evidence>
<dbReference type="InterPro" id="IPR036548">
    <property type="entry name" value="Cyt_c_oxidase_su8_sf"/>
</dbReference>
<keyword evidence="7 10" id="KW-1133">Transmembrane helix</keyword>
<evidence type="ECO:0000256" key="1">
    <source>
        <dbReference type="ARBA" id="ARBA00004434"/>
    </source>
</evidence>
<dbReference type="InterPro" id="IPR003205">
    <property type="entry name" value="Cyt_c_oxidase_su8"/>
</dbReference>
<name>A0ABD2EV41_DAUMA</name>
<comment type="similarity">
    <text evidence="3 10">Belongs to the cytochrome c oxidase VIII family.</text>
</comment>
<dbReference type="Gene3D" id="4.10.81.10">
    <property type="entry name" value="Cytochrome c oxidase, subunit 8"/>
    <property type="match status" value="1"/>
</dbReference>
<dbReference type="GO" id="GO:0005743">
    <property type="term" value="C:mitochondrial inner membrane"/>
    <property type="evidence" value="ECO:0007669"/>
    <property type="project" value="UniProtKB-SubCell"/>
</dbReference>
<evidence type="ECO:0000256" key="7">
    <source>
        <dbReference type="ARBA" id="ARBA00022989"/>
    </source>
</evidence>
<organism evidence="11 12">
    <name type="scientific">Daubentonia madagascariensis</name>
    <name type="common">Aye-aye</name>
    <name type="synonym">Sciurus madagascariensis</name>
    <dbReference type="NCBI Taxonomy" id="31869"/>
    <lineage>
        <taxon>Eukaryota</taxon>
        <taxon>Metazoa</taxon>
        <taxon>Chordata</taxon>
        <taxon>Craniata</taxon>
        <taxon>Vertebrata</taxon>
        <taxon>Euteleostomi</taxon>
        <taxon>Mammalia</taxon>
        <taxon>Eutheria</taxon>
        <taxon>Euarchontoglires</taxon>
        <taxon>Primates</taxon>
        <taxon>Strepsirrhini</taxon>
        <taxon>Chiromyiformes</taxon>
        <taxon>Daubentoniidae</taxon>
        <taxon>Daubentonia</taxon>
    </lineage>
</organism>
<proteinExistence type="inferred from homology"/>
<keyword evidence="4 10" id="KW-0812">Transmembrane</keyword>
<evidence type="ECO:0000256" key="4">
    <source>
        <dbReference type="ARBA" id="ARBA00022692"/>
    </source>
</evidence>
<dbReference type="GO" id="GO:0006123">
    <property type="term" value="P:mitochondrial electron transport, cytochrome c to oxygen"/>
    <property type="evidence" value="ECO:0007669"/>
    <property type="project" value="UniProtKB-UniRule"/>
</dbReference>
<keyword evidence="6 10" id="KW-0809">Transit peptide</keyword>
<reference evidence="11 12" key="1">
    <citation type="journal article" date="2024" name="G3 (Bethesda)">
        <title>A hybrid genome assembly of the endangered aye-aye (Daubentonia madagascariensis).</title>
        <authorList>
            <person name="Versoza C.J."/>
            <person name="Pfeifer S.P."/>
        </authorList>
    </citation>
    <scope>NUCLEOTIDE SEQUENCE [LARGE SCALE GENOMIC DNA]</scope>
    <source>
        <strain evidence="11">6821</strain>
    </source>
</reference>
<dbReference type="Pfam" id="PF02285">
    <property type="entry name" value="COX8"/>
    <property type="match status" value="1"/>
</dbReference>
<evidence type="ECO:0000256" key="2">
    <source>
        <dbReference type="ARBA" id="ARBA00004673"/>
    </source>
</evidence>
<dbReference type="PANTHER" id="PTHR16717">
    <property type="entry name" value="CYTOCHROME C OXIDASE POLYPEPTIDE VIII"/>
    <property type="match status" value="1"/>
</dbReference>
<dbReference type="Proteomes" id="UP001610411">
    <property type="component" value="Unassembled WGS sequence"/>
</dbReference>
<protein>
    <recommendedName>
        <fullName evidence="10">Cytochrome c oxidase subunit 8</fullName>
    </recommendedName>
    <alternativeName>
        <fullName evidence="10">Cytochrome c oxidase polypeptide VIII</fullName>
    </alternativeName>
</protein>
<evidence type="ECO:0000313" key="11">
    <source>
        <dbReference type="EMBL" id="KAL2789569.1"/>
    </source>
</evidence>
<dbReference type="PANTHER" id="PTHR16717:SF2">
    <property type="entry name" value="CYTOCHROME C OXIDASE SUBUNIT 8C, MITOCHONDRIAL"/>
    <property type="match status" value="1"/>
</dbReference>
<evidence type="ECO:0000256" key="10">
    <source>
        <dbReference type="RuleBase" id="RU368101"/>
    </source>
</evidence>
<comment type="subcellular location">
    <subcellularLocation>
        <location evidence="1 10">Mitochondrion inner membrane</location>
        <topology evidence="1 10">Single-pass membrane protein</topology>
    </subcellularLocation>
</comment>
<keyword evidence="12" id="KW-1185">Reference proteome</keyword>
<dbReference type="SUPFAM" id="SSF81431">
    <property type="entry name" value="Mitochondrial cytochrome c oxidase subunit VIIIb (aka IX)"/>
    <property type="match status" value="1"/>
</dbReference>
<evidence type="ECO:0000256" key="3">
    <source>
        <dbReference type="ARBA" id="ARBA00010117"/>
    </source>
</evidence>
<dbReference type="GO" id="GO:0045277">
    <property type="term" value="C:respiratory chain complex IV"/>
    <property type="evidence" value="ECO:0007669"/>
    <property type="project" value="UniProtKB-UniRule"/>
</dbReference>
<comment type="function">
    <text evidence="10">Component of the cytochrome c oxidase, the last enzyme in the mitochondrial electron transport chain which drives oxidative phosphorylation. The respiratory chain contains 3 multisubunit complexes succinate dehydrogenase (complex II, CII), ubiquinol-cytochrome c oxidoreductase (cytochrome b-c1 complex, complex III, CIII) and cytochrome c oxidase (complex IV, CIV), that cooperate to transfer electrons derived from NADH and succinate to molecular oxygen, creating an electrochemical gradient over the inner membrane that drives transmembrane transport and the ATP synthase. Cytochrome c oxidase is the component of the respiratory chain that catalyzes the reduction of oxygen to water. Electrons originating from reduced cytochrome c in the intermembrane space (IMS) are transferred via the dinuclear copper A center (CU(A)) of subunit 2 and heme A of subunit 1 to the active site in subunit 1, a binuclear center (BNC) formed by heme A3 and copper B (CU(B)). The BNC reduces molecular oxygen to 2 water molecules using 4 electrons from cytochrome c in the IMS and 4 protons from the mitochondrial matrix.</text>
</comment>
<feature type="transmembrane region" description="Helical" evidence="10">
    <location>
        <begin position="40"/>
        <end position="62"/>
    </location>
</feature>
<keyword evidence="5 10" id="KW-0999">Mitochondrion inner membrane</keyword>
<comment type="subunit">
    <text evidence="10">Component of the cytochrome c oxidase (complex IV, CIV), a multisubunit enzyme composed of 14 subunits. The complex is composed of a catalytic core of 3 subunits MT-CO1, MT-CO2 and MT-CO3, encoded in the mitochondrial DNA, and 11 supernumerary subunits COX4I, COX5A, COX5B, COX6A, COX6B, COX6C, COX7A, COX7B, COX7C, COX8 and NDUFA4, which are encoded in the nuclear genome. The complex exists as a monomer or a dimer and forms supercomplexes (SCs) in the inner mitochondrial membrane with NADH-ubiquinone oxidoreductase (complex I, CI) and ubiquinol-cytochrome c oxidoreductase (cytochrome b-c1 complex, complex III, CIII), resulting in different assemblies (supercomplex SCI(1)III(2)IV(1) and megacomplex MCI(2)III(2)IV(2)).</text>
</comment>
<keyword evidence="8 10" id="KW-0496">Mitochondrion</keyword>
<evidence type="ECO:0000256" key="8">
    <source>
        <dbReference type="ARBA" id="ARBA00023128"/>
    </source>
</evidence>
<dbReference type="AlphaFoldDB" id="A0ABD2EV41"/>
<comment type="pathway">
    <text evidence="2 10">Energy metabolism; oxidative phosphorylation.</text>
</comment>
<evidence type="ECO:0000256" key="6">
    <source>
        <dbReference type="ARBA" id="ARBA00022946"/>
    </source>
</evidence>
<accession>A0ABD2EV41</accession>